<keyword evidence="1" id="KW-0732">Signal</keyword>
<evidence type="ECO:0000313" key="2">
    <source>
        <dbReference type="EMBL" id="MEQ2185206.1"/>
    </source>
</evidence>
<proteinExistence type="predicted"/>
<organism evidence="2 3">
    <name type="scientific">Goodea atripinnis</name>
    <dbReference type="NCBI Taxonomy" id="208336"/>
    <lineage>
        <taxon>Eukaryota</taxon>
        <taxon>Metazoa</taxon>
        <taxon>Chordata</taxon>
        <taxon>Craniata</taxon>
        <taxon>Vertebrata</taxon>
        <taxon>Euteleostomi</taxon>
        <taxon>Actinopterygii</taxon>
        <taxon>Neopterygii</taxon>
        <taxon>Teleostei</taxon>
        <taxon>Neoteleostei</taxon>
        <taxon>Acanthomorphata</taxon>
        <taxon>Ovalentaria</taxon>
        <taxon>Atherinomorphae</taxon>
        <taxon>Cyprinodontiformes</taxon>
        <taxon>Goodeidae</taxon>
        <taxon>Goodea</taxon>
    </lineage>
</organism>
<feature type="signal peptide" evidence="1">
    <location>
        <begin position="1"/>
        <end position="25"/>
    </location>
</feature>
<evidence type="ECO:0008006" key="4">
    <source>
        <dbReference type="Google" id="ProtNLM"/>
    </source>
</evidence>
<sequence length="105" mass="11995">MLVIPIWRRKGIWLCVWMILQMVLQEKEVLLNNPTLQLKLLLHMCNSSLTVAGNGVSPVFELPCSNCFISIAHSSSCSTYHPSLFPSRFLSLPVSFFQVLLSFYY</sequence>
<evidence type="ECO:0000313" key="3">
    <source>
        <dbReference type="Proteomes" id="UP001476798"/>
    </source>
</evidence>
<feature type="chain" id="PRO_5047300498" description="Secreted protein" evidence="1">
    <location>
        <begin position="26"/>
        <end position="105"/>
    </location>
</feature>
<comment type="caution">
    <text evidence="2">The sequence shown here is derived from an EMBL/GenBank/DDBJ whole genome shotgun (WGS) entry which is preliminary data.</text>
</comment>
<reference evidence="2 3" key="1">
    <citation type="submission" date="2021-06" db="EMBL/GenBank/DDBJ databases">
        <authorList>
            <person name="Palmer J.M."/>
        </authorList>
    </citation>
    <scope>NUCLEOTIDE SEQUENCE [LARGE SCALE GENOMIC DNA]</scope>
    <source>
        <strain evidence="2 3">GA_2019</strain>
        <tissue evidence="2">Muscle</tissue>
    </source>
</reference>
<accession>A0ABV0PP08</accession>
<evidence type="ECO:0000256" key="1">
    <source>
        <dbReference type="SAM" id="SignalP"/>
    </source>
</evidence>
<protein>
    <recommendedName>
        <fullName evidence="4">Secreted protein</fullName>
    </recommendedName>
</protein>
<gene>
    <name evidence="2" type="ORF">GOODEAATRI_015897</name>
</gene>
<name>A0ABV0PP08_9TELE</name>
<keyword evidence="3" id="KW-1185">Reference proteome</keyword>
<dbReference type="Proteomes" id="UP001476798">
    <property type="component" value="Unassembled WGS sequence"/>
</dbReference>
<dbReference type="EMBL" id="JAHRIO010081163">
    <property type="protein sequence ID" value="MEQ2185206.1"/>
    <property type="molecule type" value="Genomic_DNA"/>
</dbReference>